<sequence length="60" mass="6406">MRYARNGALLTMVGSVHWKLLVDLLGISNTAAQRWHVAAGADRAGYVASRLKQDAAAGPE</sequence>
<proteinExistence type="predicted"/>
<evidence type="ECO:0000313" key="1">
    <source>
        <dbReference type="EMBL" id="WTT23276.1"/>
    </source>
</evidence>
<reference evidence="1" key="1">
    <citation type="submission" date="2022-10" db="EMBL/GenBank/DDBJ databases">
        <title>The complete genomes of actinobacterial strains from the NBC collection.</title>
        <authorList>
            <person name="Joergensen T.S."/>
            <person name="Alvarez Arevalo M."/>
            <person name="Sterndorff E.B."/>
            <person name="Faurdal D."/>
            <person name="Vuksanovic O."/>
            <person name="Mourched A.-S."/>
            <person name="Charusanti P."/>
            <person name="Shaw S."/>
            <person name="Blin K."/>
            <person name="Weber T."/>
        </authorList>
    </citation>
    <scope>NUCLEOTIDE SEQUENCE</scope>
    <source>
        <strain evidence="1">NBC_00093</strain>
    </source>
</reference>
<gene>
    <name evidence="1" type="ORF">OHA22_50850</name>
</gene>
<name>A0AAU2AGD6_9ACTN</name>
<evidence type="ECO:0008006" key="2">
    <source>
        <dbReference type="Google" id="ProtNLM"/>
    </source>
</evidence>
<accession>A0AAU2AGD6</accession>
<organism evidence="1">
    <name type="scientific">Streptomyces sp. NBC_00093</name>
    <dbReference type="NCBI Taxonomy" id="2975649"/>
    <lineage>
        <taxon>Bacteria</taxon>
        <taxon>Bacillati</taxon>
        <taxon>Actinomycetota</taxon>
        <taxon>Actinomycetes</taxon>
        <taxon>Kitasatosporales</taxon>
        <taxon>Streptomycetaceae</taxon>
        <taxon>Streptomyces</taxon>
    </lineage>
</organism>
<protein>
    <recommendedName>
        <fullName evidence="2">Transposase</fullName>
    </recommendedName>
</protein>
<dbReference type="EMBL" id="CP108222">
    <property type="protein sequence ID" value="WTT23276.1"/>
    <property type="molecule type" value="Genomic_DNA"/>
</dbReference>
<dbReference type="AlphaFoldDB" id="A0AAU2AGD6"/>